<dbReference type="AlphaFoldDB" id="A0A2B7YQF6"/>
<sequence length="176" mass="19414">MSSTSAPAQGPSSTGSSGGMTPRTSSDSTTSSLHFDVVRCSRCQRSLSLENTGSSPGVVRFGINSYYCSRCASMTKTYSAVLLSIYNNYNDRIYLASEKEDGLAAQFIARHRSPRPTLGAGNPPNENISHYDHEEGICIRRFECIRRSGYAPEGSGFIRTKPSSYKWEEIEWNICK</sequence>
<accession>A0A2B7YQF6</accession>
<organism evidence="2 3">
    <name type="scientific">Polytolypa hystricis (strain UAMH7299)</name>
    <dbReference type="NCBI Taxonomy" id="1447883"/>
    <lineage>
        <taxon>Eukaryota</taxon>
        <taxon>Fungi</taxon>
        <taxon>Dikarya</taxon>
        <taxon>Ascomycota</taxon>
        <taxon>Pezizomycotina</taxon>
        <taxon>Eurotiomycetes</taxon>
        <taxon>Eurotiomycetidae</taxon>
        <taxon>Onygenales</taxon>
        <taxon>Onygenales incertae sedis</taxon>
        <taxon>Polytolypa</taxon>
    </lineage>
</organism>
<protein>
    <submittedName>
        <fullName evidence="2">Uncharacterized protein</fullName>
    </submittedName>
</protein>
<proteinExistence type="predicted"/>
<reference evidence="2 3" key="1">
    <citation type="submission" date="2017-10" db="EMBL/GenBank/DDBJ databases">
        <title>Comparative genomics in systemic dimorphic fungi from Ajellomycetaceae.</title>
        <authorList>
            <person name="Munoz J.F."/>
            <person name="Mcewen J.G."/>
            <person name="Clay O.K."/>
            <person name="Cuomo C.A."/>
        </authorList>
    </citation>
    <scope>NUCLEOTIDE SEQUENCE [LARGE SCALE GENOMIC DNA]</scope>
    <source>
        <strain evidence="2 3">UAMH7299</strain>
    </source>
</reference>
<dbReference type="EMBL" id="PDNA01000026">
    <property type="protein sequence ID" value="PGH23269.1"/>
    <property type="molecule type" value="Genomic_DNA"/>
</dbReference>
<name>A0A2B7YQF6_POLH7</name>
<dbReference type="Proteomes" id="UP000224634">
    <property type="component" value="Unassembled WGS sequence"/>
</dbReference>
<keyword evidence="3" id="KW-1185">Reference proteome</keyword>
<evidence type="ECO:0000313" key="3">
    <source>
        <dbReference type="Proteomes" id="UP000224634"/>
    </source>
</evidence>
<gene>
    <name evidence="2" type="ORF">AJ80_02685</name>
</gene>
<evidence type="ECO:0000313" key="2">
    <source>
        <dbReference type="EMBL" id="PGH23269.1"/>
    </source>
</evidence>
<dbReference type="OrthoDB" id="4193953at2759"/>
<feature type="region of interest" description="Disordered" evidence="1">
    <location>
        <begin position="1"/>
        <end position="31"/>
    </location>
</feature>
<comment type="caution">
    <text evidence="2">The sequence shown here is derived from an EMBL/GenBank/DDBJ whole genome shotgun (WGS) entry which is preliminary data.</text>
</comment>
<evidence type="ECO:0000256" key="1">
    <source>
        <dbReference type="SAM" id="MobiDB-lite"/>
    </source>
</evidence>